<organism evidence="1 2">
    <name type="scientific">Streptomyces jeddahensis</name>
    <dbReference type="NCBI Taxonomy" id="1716141"/>
    <lineage>
        <taxon>Bacteria</taxon>
        <taxon>Bacillati</taxon>
        <taxon>Actinomycetota</taxon>
        <taxon>Actinomycetes</taxon>
        <taxon>Kitasatosporales</taxon>
        <taxon>Streptomycetaceae</taxon>
        <taxon>Streptomyces</taxon>
    </lineage>
</organism>
<protein>
    <submittedName>
        <fullName evidence="1">Uncharacterized protein</fullName>
    </submittedName>
</protein>
<accession>A0A177HKC2</accession>
<reference evidence="1 2" key="1">
    <citation type="submission" date="2015-12" db="EMBL/GenBank/DDBJ databases">
        <title>Genome sequence of Streptomyces sp. G25.</title>
        <authorList>
            <person name="Poehlein A."/>
            <person name="Roettig A."/>
            <person name="Hiessl S."/>
            <person name="Hauschild P."/>
            <person name="Schauer J."/>
            <person name="Madkour M.H."/>
            <person name="Al-Ansari A.M."/>
            <person name="Almakishah N.H."/>
            <person name="Steinbuechel A."/>
            <person name="Daniel R."/>
        </authorList>
    </citation>
    <scope>NUCLEOTIDE SEQUENCE [LARGE SCALE GENOMIC DNA]</scope>
    <source>
        <strain evidence="2">G25(2015)</strain>
    </source>
</reference>
<dbReference type="Proteomes" id="UP000077381">
    <property type="component" value="Unassembled WGS sequence"/>
</dbReference>
<dbReference type="AlphaFoldDB" id="A0A177HKC2"/>
<dbReference type="EMBL" id="LOHS01000116">
    <property type="protein sequence ID" value="OAH11060.1"/>
    <property type="molecule type" value="Genomic_DNA"/>
</dbReference>
<gene>
    <name evidence="1" type="ORF">STSP_56840</name>
</gene>
<comment type="caution">
    <text evidence="1">The sequence shown here is derived from an EMBL/GenBank/DDBJ whole genome shotgun (WGS) entry which is preliminary data.</text>
</comment>
<proteinExistence type="predicted"/>
<evidence type="ECO:0000313" key="2">
    <source>
        <dbReference type="Proteomes" id="UP000077381"/>
    </source>
</evidence>
<keyword evidence="2" id="KW-1185">Reference proteome</keyword>
<name>A0A177HKC2_9ACTN</name>
<evidence type="ECO:0000313" key="1">
    <source>
        <dbReference type="EMBL" id="OAH11060.1"/>
    </source>
</evidence>
<sequence length="30" mass="3315">MPAFFMPVSFPVSSEFASAQIRLLRGTVMP</sequence>